<gene>
    <name evidence="4" type="ORF">CERZMDRAFT_97026</name>
</gene>
<dbReference type="InterPro" id="IPR050216">
    <property type="entry name" value="LRR_domain-containing"/>
</dbReference>
<dbReference type="Pfam" id="PF13855">
    <property type="entry name" value="LRR_8"/>
    <property type="match status" value="1"/>
</dbReference>
<dbReference type="SUPFAM" id="SSF52058">
    <property type="entry name" value="L domain-like"/>
    <property type="match status" value="1"/>
</dbReference>
<evidence type="ECO:0000256" key="2">
    <source>
        <dbReference type="ARBA" id="ARBA00022737"/>
    </source>
</evidence>
<dbReference type="PANTHER" id="PTHR48051:SF36">
    <property type="entry name" value="CASPASE FAMILY P20 DOMAIN-CONTAINING PROTEIN"/>
    <property type="match status" value="1"/>
</dbReference>
<evidence type="ECO:0000256" key="1">
    <source>
        <dbReference type="ARBA" id="ARBA00022614"/>
    </source>
</evidence>
<keyword evidence="2" id="KW-0677">Repeat</keyword>
<protein>
    <submittedName>
        <fullName evidence="4">Uncharacterized protein</fullName>
    </submittedName>
</protein>
<proteinExistence type="predicted"/>
<evidence type="ECO:0000313" key="4">
    <source>
        <dbReference type="EMBL" id="KAF2212528.1"/>
    </source>
</evidence>
<dbReference type="Proteomes" id="UP000799539">
    <property type="component" value="Unassembled WGS sequence"/>
</dbReference>
<organism evidence="4 5">
    <name type="scientific">Cercospora zeae-maydis SCOH1-5</name>
    <dbReference type="NCBI Taxonomy" id="717836"/>
    <lineage>
        <taxon>Eukaryota</taxon>
        <taxon>Fungi</taxon>
        <taxon>Dikarya</taxon>
        <taxon>Ascomycota</taxon>
        <taxon>Pezizomycotina</taxon>
        <taxon>Dothideomycetes</taxon>
        <taxon>Dothideomycetidae</taxon>
        <taxon>Mycosphaerellales</taxon>
        <taxon>Mycosphaerellaceae</taxon>
        <taxon>Cercospora</taxon>
    </lineage>
</organism>
<feature type="region of interest" description="Disordered" evidence="3">
    <location>
        <begin position="56"/>
        <end position="76"/>
    </location>
</feature>
<feature type="compositionally biased region" description="Polar residues" evidence="3">
    <location>
        <begin position="56"/>
        <end position="74"/>
    </location>
</feature>
<evidence type="ECO:0000256" key="3">
    <source>
        <dbReference type="SAM" id="MobiDB-lite"/>
    </source>
</evidence>
<dbReference type="PANTHER" id="PTHR48051">
    <property type="match status" value="1"/>
</dbReference>
<dbReference type="OrthoDB" id="1517790at2759"/>
<keyword evidence="1" id="KW-0433">Leucine-rich repeat</keyword>
<dbReference type="AlphaFoldDB" id="A0A6A6FH10"/>
<dbReference type="Gene3D" id="3.80.10.10">
    <property type="entry name" value="Ribonuclease Inhibitor"/>
    <property type="match status" value="1"/>
</dbReference>
<dbReference type="InterPro" id="IPR032675">
    <property type="entry name" value="LRR_dom_sf"/>
</dbReference>
<evidence type="ECO:0000313" key="5">
    <source>
        <dbReference type="Proteomes" id="UP000799539"/>
    </source>
</evidence>
<dbReference type="InterPro" id="IPR001611">
    <property type="entry name" value="Leu-rich_rpt"/>
</dbReference>
<accession>A0A6A6FH10</accession>
<keyword evidence="5" id="KW-1185">Reference proteome</keyword>
<sequence>MLEMTLPSSPPLLPQSSFAELPSSPPLPPTRPSSAILHIPVLGKRQLYEYDSTISSDPLFSDDTSGNEDATSYQRPKRKRMIKAKWWELAERRDAPNDATPKQKHYARNVDSGVWMGSDSSEHHVEHDIGLHTPSSAVVAQRRPRAVQALTPVTRRCASTAPSRSLVADETNARGRPTPRMLAEDIVTRCVEDGRDRVDLSQLGLTELAPSTLKPLHELIRQPTFDASMPPSDDELGPLIPDLQLFLAANDLVSLPDELFRLQNLTVLSIRNNALAELPSAVCRLQRLQELNIGNNALHCLPWELLDVLQSRHLRAILHPNPFVELSPDSLNVEATLQSLQRAADHSQLAPNLDLPAYVGDVVAQCSESGGCDLHTQLNLRLQLGHALRKQVSEASALEGPGSSSDEELVFLASSSIQFYDLDGNLSMARSPNTVRITRVPSLLELSLRSVRQNYNLVHVPESLPDRVRSVLKVASEAAWDQACSTCARGYILPRAEWIEHWYRGRSAKAELLPDSNSGCHCSVPNASPSPFTWGQRAWALAIPANSRVGNKGPHHETALWRAAMGWADDSSPAQTACGSATGGQPAHSFVTDRVVAEVCADADAPTDKLF</sequence>
<dbReference type="GO" id="GO:0005737">
    <property type="term" value="C:cytoplasm"/>
    <property type="evidence" value="ECO:0007669"/>
    <property type="project" value="TreeGrafter"/>
</dbReference>
<feature type="region of interest" description="Disordered" evidence="3">
    <location>
        <begin position="1"/>
        <end position="33"/>
    </location>
</feature>
<dbReference type="EMBL" id="ML992672">
    <property type="protein sequence ID" value="KAF2212528.1"/>
    <property type="molecule type" value="Genomic_DNA"/>
</dbReference>
<reference evidence="4" key="1">
    <citation type="journal article" date="2020" name="Stud. Mycol.">
        <title>101 Dothideomycetes genomes: a test case for predicting lifestyles and emergence of pathogens.</title>
        <authorList>
            <person name="Haridas S."/>
            <person name="Albert R."/>
            <person name="Binder M."/>
            <person name="Bloem J."/>
            <person name="Labutti K."/>
            <person name="Salamov A."/>
            <person name="Andreopoulos B."/>
            <person name="Baker S."/>
            <person name="Barry K."/>
            <person name="Bills G."/>
            <person name="Bluhm B."/>
            <person name="Cannon C."/>
            <person name="Castanera R."/>
            <person name="Culley D."/>
            <person name="Daum C."/>
            <person name="Ezra D."/>
            <person name="Gonzalez J."/>
            <person name="Henrissat B."/>
            <person name="Kuo A."/>
            <person name="Liang C."/>
            <person name="Lipzen A."/>
            <person name="Lutzoni F."/>
            <person name="Magnuson J."/>
            <person name="Mondo S."/>
            <person name="Nolan M."/>
            <person name="Ohm R."/>
            <person name="Pangilinan J."/>
            <person name="Park H.-J."/>
            <person name="Ramirez L."/>
            <person name="Alfaro M."/>
            <person name="Sun H."/>
            <person name="Tritt A."/>
            <person name="Yoshinaga Y."/>
            <person name="Zwiers L.-H."/>
            <person name="Turgeon B."/>
            <person name="Goodwin S."/>
            <person name="Spatafora J."/>
            <person name="Crous P."/>
            <person name="Grigoriev I."/>
        </authorList>
    </citation>
    <scope>NUCLEOTIDE SEQUENCE</scope>
    <source>
        <strain evidence="4">SCOH1-5</strain>
    </source>
</reference>
<name>A0A6A6FH10_9PEZI</name>